<dbReference type="SMART" id="SM00033">
    <property type="entry name" value="CH"/>
    <property type="match status" value="2"/>
</dbReference>
<evidence type="ECO:0000313" key="4">
    <source>
        <dbReference type="Proteomes" id="UP000816034"/>
    </source>
</evidence>
<sequence>MSSQEIVRDRKPSMMRPLKQIISVPDCIKDECQQKREKIRAFNSNTLATPSKPSSNQIARPFSSTPSAPPSEPLRSTCSSSDPTRSPVSTGPMKSLHILFHSRSNSHGETQIHDNILNKSNKSQHQVSNMKSEQKEIRPKTEADEPSLNEMEKIAKNWLHCLNFDSLLSKEQHSLLDDPLRNGTFFCELVETLERTTLNEYCHQPKKMSDINRNLDSAFSKLKQKNIPAKYLCFSNKIIRGDKETIWGLLYHISKAYSEAINNKEQHFSKKEFVLYSSEKMLELEKSIILWLRSLGMLPIHKPIPDTFEDIDEEIRNGTILCDLVGFILGDPIIGVTRNPKIPTACRSNIFKAIELLRQRKKMCQKFLNEEEILNGNKNYILGLFEDIRRYYDGIAMRTEKTDTPYLGNLPSFSFPTSCMNTVTFPEHSTSPFLNQTKPTSKTSLLRQMMSSTFVDETSHALMTTGPTELQASIPTPITSKHFTIEQRSFPESFFPSSQLKSVFIPPPNEVDNTTRQMITENSTTRAQILDRDVPYKLESKISKNKHSDINNKRK</sequence>
<dbReference type="InterPro" id="IPR001715">
    <property type="entry name" value="CH_dom"/>
</dbReference>
<dbReference type="Pfam" id="PF00307">
    <property type="entry name" value="CH"/>
    <property type="match status" value="1"/>
</dbReference>
<feature type="compositionally biased region" description="Polar residues" evidence="1">
    <location>
        <begin position="74"/>
        <end position="89"/>
    </location>
</feature>
<organism evidence="3 4">
    <name type="scientific">Naegleria lovaniensis</name>
    <name type="common">Amoeba</name>
    <dbReference type="NCBI Taxonomy" id="51637"/>
    <lineage>
        <taxon>Eukaryota</taxon>
        <taxon>Discoba</taxon>
        <taxon>Heterolobosea</taxon>
        <taxon>Tetramitia</taxon>
        <taxon>Eutetramitia</taxon>
        <taxon>Vahlkampfiidae</taxon>
        <taxon>Naegleria</taxon>
    </lineage>
</organism>
<feature type="domain" description="Calponin-homology (CH)" evidence="2">
    <location>
        <begin position="149"/>
        <end position="258"/>
    </location>
</feature>
<reference evidence="3 4" key="1">
    <citation type="journal article" date="2018" name="BMC Genomics">
        <title>The genome of Naegleria lovaniensis, the basis for a comparative approach to unravel pathogenicity factors of the human pathogenic amoeba N. fowleri.</title>
        <authorList>
            <person name="Liechti N."/>
            <person name="Schurch N."/>
            <person name="Bruggmann R."/>
            <person name="Wittwer M."/>
        </authorList>
    </citation>
    <scope>NUCLEOTIDE SEQUENCE [LARGE SCALE GENOMIC DNA]</scope>
    <source>
        <strain evidence="3 4">ATCC 30569</strain>
    </source>
</reference>
<feature type="region of interest" description="Disordered" evidence="1">
    <location>
        <begin position="40"/>
        <end position="92"/>
    </location>
</feature>
<protein>
    <recommendedName>
        <fullName evidence="2">Calponin-homology (CH) domain-containing protein</fullName>
    </recommendedName>
</protein>
<evidence type="ECO:0000313" key="3">
    <source>
        <dbReference type="EMBL" id="KAG2391860.1"/>
    </source>
</evidence>
<proteinExistence type="predicted"/>
<dbReference type="Proteomes" id="UP000816034">
    <property type="component" value="Unassembled WGS sequence"/>
</dbReference>
<dbReference type="InterPro" id="IPR036872">
    <property type="entry name" value="CH_dom_sf"/>
</dbReference>
<feature type="region of interest" description="Disordered" evidence="1">
    <location>
        <begin position="117"/>
        <end position="146"/>
    </location>
</feature>
<evidence type="ECO:0000256" key="1">
    <source>
        <dbReference type="SAM" id="MobiDB-lite"/>
    </source>
</evidence>
<gene>
    <name evidence="3" type="ORF">C9374_013345</name>
</gene>
<dbReference type="Gene3D" id="1.10.418.10">
    <property type="entry name" value="Calponin-like domain"/>
    <property type="match status" value="2"/>
</dbReference>
<dbReference type="PROSITE" id="PS50021">
    <property type="entry name" value="CH"/>
    <property type="match status" value="2"/>
</dbReference>
<dbReference type="RefSeq" id="XP_044553754.1">
    <property type="nucleotide sequence ID" value="XM_044689211.1"/>
</dbReference>
<name>A0AA88GZ29_NAELO</name>
<comment type="caution">
    <text evidence="3">The sequence shown here is derived from an EMBL/GenBank/DDBJ whole genome shotgun (WGS) entry which is preliminary data.</text>
</comment>
<feature type="domain" description="Calponin-homology (CH)" evidence="2">
    <location>
        <begin position="282"/>
        <end position="393"/>
    </location>
</feature>
<accession>A0AA88GZ29</accession>
<feature type="compositionally biased region" description="Polar residues" evidence="1">
    <location>
        <begin position="42"/>
        <end position="66"/>
    </location>
</feature>
<dbReference type="GeneID" id="68105798"/>
<dbReference type="CDD" id="cd00014">
    <property type="entry name" value="CH_SF"/>
    <property type="match status" value="2"/>
</dbReference>
<keyword evidence="4" id="KW-1185">Reference proteome</keyword>
<evidence type="ECO:0000259" key="2">
    <source>
        <dbReference type="PROSITE" id="PS50021"/>
    </source>
</evidence>
<dbReference type="EMBL" id="PYSW02000006">
    <property type="protein sequence ID" value="KAG2391860.1"/>
    <property type="molecule type" value="Genomic_DNA"/>
</dbReference>
<feature type="compositionally biased region" description="Basic and acidic residues" evidence="1">
    <location>
        <begin position="132"/>
        <end position="143"/>
    </location>
</feature>
<dbReference type="AlphaFoldDB" id="A0AA88GZ29"/>
<feature type="compositionally biased region" description="Polar residues" evidence="1">
    <location>
        <begin position="117"/>
        <end position="131"/>
    </location>
</feature>
<dbReference type="SUPFAM" id="SSF47576">
    <property type="entry name" value="Calponin-homology domain, CH-domain"/>
    <property type="match status" value="2"/>
</dbReference>